<gene>
    <name evidence="2" type="ORF">ACFOSB_01045</name>
</gene>
<dbReference type="EMBL" id="JBHRZG010000001">
    <property type="protein sequence ID" value="MFC3831447.1"/>
    <property type="molecule type" value="Genomic_DNA"/>
</dbReference>
<evidence type="ECO:0000313" key="3">
    <source>
        <dbReference type="Proteomes" id="UP001595803"/>
    </source>
</evidence>
<protein>
    <submittedName>
        <fullName evidence="2">Uncharacterized protein</fullName>
    </submittedName>
</protein>
<feature type="chain" id="PRO_5045966495" evidence="1">
    <location>
        <begin position="25"/>
        <end position="47"/>
    </location>
</feature>
<evidence type="ECO:0000256" key="1">
    <source>
        <dbReference type="SAM" id="SignalP"/>
    </source>
</evidence>
<accession>A0ABV7Z1Y8</accession>
<keyword evidence="3" id="KW-1185">Reference proteome</keyword>
<proteinExistence type="predicted"/>
<feature type="signal peptide" evidence="1">
    <location>
        <begin position="1"/>
        <end position="24"/>
    </location>
</feature>
<dbReference type="RefSeq" id="WP_322473094.1">
    <property type="nucleotide sequence ID" value="NZ_JBHRZG010000001.1"/>
</dbReference>
<comment type="caution">
    <text evidence="2">The sequence shown here is derived from an EMBL/GenBank/DDBJ whole genome shotgun (WGS) entry which is preliminary data.</text>
</comment>
<sequence length="47" mass="5005">MNLRKLLLIVLALSTLVVTGAASATGWPDPDDAYCSTQGTVKICKLR</sequence>
<name>A0ABV7Z1Y8_9DEIO</name>
<reference evidence="3" key="1">
    <citation type="journal article" date="2019" name="Int. J. Syst. Evol. Microbiol.">
        <title>The Global Catalogue of Microorganisms (GCM) 10K type strain sequencing project: providing services to taxonomists for standard genome sequencing and annotation.</title>
        <authorList>
            <consortium name="The Broad Institute Genomics Platform"/>
            <consortium name="The Broad Institute Genome Sequencing Center for Infectious Disease"/>
            <person name="Wu L."/>
            <person name="Ma J."/>
        </authorList>
    </citation>
    <scope>NUCLEOTIDE SEQUENCE [LARGE SCALE GENOMIC DNA]</scope>
    <source>
        <strain evidence="3">CCTCC AB 2017081</strain>
    </source>
</reference>
<evidence type="ECO:0000313" key="2">
    <source>
        <dbReference type="EMBL" id="MFC3831447.1"/>
    </source>
</evidence>
<dbReference type="Proteomes" id="UP001595803">
    <property type="component" value="Unassembled WGS sequence"/>
</dbReference>
<keyword evidence="1" id="KW-0732">Signal</keyword>
<organism evidence="2 3">
    <name type="scientific">Deinococcus rufus</name>
    <dbReference type="NCBI Taxonomy" id="2136097"/>
    <lineage>
        <taxon>Bacteria</taxon>
        <taxon>Thermotogati</taxon>
        <taxon>Deinococcota</taxon>
        <taxon>Deinococci</taxon>
        <taxon>Deinococcales</taxon>
        <taxon>Deinococcaceae</taxon>
        <taxon>Deinococcus</taxon>
    </lineage>
</organism>